<dbReference type="EMBL" id="CP023324">
    <property type="protein sequence ID" value="ATY62818.1"/>
    <property type="molecule type" value="Genomic_DNA"/>
</dbReference>
<feature type="compositionally biased region" description="Polar residues" evidence="1">
    <location>
        <begin position="174"/>
        <end position="186"/>
    </location>
</feature>
<evidence type="ECO:0000313" key="4">
    <source>
        <dbReference type="Proteomes" id="UP000323067"/>
    </source>
</evidence>
<evidence type="ECO:0000313" key="3">
    <source>
        <dbReference type="EMBL" id="ATY62818.1"/>
    </source>
</evidence>
<keyword evidence="2" id="KW-0732">Signal</keyword>
<accession>A0A2H4SI81</accession>
<evidence type="ECO:0000256" key="1">
    <source>
        <dbReference type="SAM" id="MobiDB-lite"/>
    </source>
</evidence>
<gene>
    <name evidence="3" type="ORF">A9K55_007804</name>
</gene>
<feature type="compositionally biased region" description="Low complexity" evidence="1">
    <location>
        <begin position="187"/>
        <end position="208"/>
    </location>
</feature>
<dbReference type="AlphaFoldDB" id="A0A2H4SI81"/>
<feature type="compositionally biased region" description="Low complexity" evidence="1">
    <location>
        <begin position="112"/>
        <end position="173"/>
    </location>
</feature>
<reference evidence="3 4" key="1">
    <citation type="journal article" date="2017" name="BMC Genomics">
        <title>Chromosome level assembly and secondary metabolite potential of the parasitic fungus Cordyceps militaris.</title>
        <authorList>
            <person name="Kramer G.J."/>
            <person name="Nodwell J.R."/>
        </authorList>
    </citation>
    <scope>NUCLEOTIDE SEQUENCE [LARGE SCALE GENOMIC DNA]</scope>
    <source>
        <strain evidence="3 4">ATCC 34164</strain>
    </source>
</reference>
<name>A0A2H4SI81_CORMI</name>
<protein>
    <submittedName>
        <fullName evidence="3">Uncharacterized protein</fullName>
    </submittedName>
</protein>
<feature type="signal peptide" evidence="2">
    <location>
        <begin position="1"/>
        <end position="19"/>
    </location>
</feature>
<dbReference type="VEuPathDB" id="FungiDB:CCM_07103"/>
<feature type="region of interest" description="Disordered" evidence="1">
    <location>
        <begin position="101"/>
        <end position="208"/>
    </location>
</feature>
<dbReference type="OrthoDB" id="4160690at2759"/>
<organism evidence="3 4">
    <name type="scientific">Cordyceps militaris</name>
    <name type="common">Caterpillar fungus</name>
    <name type="synonym">Clavaria militaris</name>
    <dbReference type="NCBI Taxonomy" id="73501"/>
    <lineage>
        <taxon>Eukaryota</taxon>
        <taxon>Fungi</taxon>
        <taxon>Dikarya</taxon>
        <taxon>Ascomycota</taxon>
        <taxon>Pezizomycotina</taxon>
        <taxon>Sordariomycetes</taxon>
        <taxon>Hypocreomycetidae</taxon>
        <taxon>Hypocreales</taxon>
        <taxon>Cordycipitaceae</taxon>
        <taxon>Cordyceps</taxon>
    </lineage>
</organism>
<evidence type="ECO:0000256" key="2">
    <source>
        <dbReference type="SAM" id="SignalP"/>
    </source>
</evidence>
<proteinExistence type="predicted"/>
<dbReference type="Proteomes" id="UP000323067">
    <property type="component" value="Chromosome vii"/>
</dbReference>
<dbReference type="VEuPathDB" id="FungiDB:A9K55_007804"/>
<sequence>MHFVASIVAVGSLASLASAGVGFQFPDAVPLNKRQVTGPAYECHANCGYAIQDAKDGYCTDTRWQGLLSSCLDCALTYDIWKWYGEKVGAAAKTCGLDATPKPSGGSGGGASSQPAQTTTVASTAPASSAPASSAPASSAPVSSAPVSSAPATSAPASSHSSAPGQSSQSTTAPRTSAQTSASSQVRSTSAATTAKPSASAAPTSSRNATSTQVQVGAAAFQQPAMLAAGAVALFAVNMI</sequence>
<feature type="chain" id="PRO_5014157861" evidence="2">
    <location>
        <begin position="20"/>
        <end position="240"/>
    </location>
</feature>